<dbReference type="EMBL" id="JBHSRF010000076">
    <property type="protein sequence ID" value="MFC6086056.1"/>
    <property type="molecule type" value="Genomic_DNA"/>
</dbReference>
<feature type="region of interest" description="Disordered" evidence="1">
    <location>
        <begin position="29"/>
        <end position="93"/>
    </location>
</feature>
<feature type="compositionally biased region" description="Basic and acidic residues" evidence="1">
    <location>
        <begin position="77"/>
        <end position="93"/>
    </location>
</feature>
<feature type="compositionally biased region" description="Low complexity" evidence="1">
    <location>
        <begin position="29"/>
        <end position="45"/>
    </location>
</feature>
<protein>
    <recommendedName>
        <fullName evidence="5">Lipoprotein</fullName>
    </recommendedName>
</protein>
<comment type="caution">
    <text evidence="3">The sequence shown here is derived from an EMBL/GenBank/DDBJ whole genome shotgun (WGS) entry which is preliminary data.</text>
</comment>
<name>A0ABW1NRY7_9ACTN</name>
<evidence type="ECO:0000313" key="4">
    <source>
        <dbReference type="Proteomes" id="UP001596137"/>
    </source>
</evidence>
<evidence type="ECO:0000313" key="3">
    <source>
        <dbReference type="EMBL" id="MFC6086056.1"/>
    </source>
</evidence>
<evidence type="ECO:0008006" key="5">
    <source>
        <dbReference type="Google" id="ProtNLM"/>
    </source>
</evidence>
<proteinExistence type="predicted"/>
<evidence type="ECO:0000256" key="1">
    <source>
        <dbReference type="SAM" id="MobiDB-lite"/>
    </source>
</evidence>
<keyword evidence="2" id="KW-0732">Signal</keyword>
<dbReference type="Proteomes" id="UP001596137">
    <property type="component" value="Unassembled WGS sequence"/>
</dbReference>
<keyword evidence="4" id="KW-1185">Reference proteome</keyword>
<gene>
    <name evidence="3" type="ORF">ACFP1K_33155</name>
</gene>
<accession>A0ABW1NRY7</accession>
<feature type="chain" id="PRO_5047540447" description="Lipoprotein" evidence="2">
    <location>
        <begin position="32"/>
        <end position="192"/>
    </location>
</feature>
<evidence type="ECO:0000256" key="2">
    <source>
        <dbReference type="SAM" id="SignalP"/>
    </source>
</evidence>
<sequence length="192" mass="20484">MNPSHPSPFVRVVVAAALLGTALAACSSTTAAPATSPPALRATPLGARPSPPASEPVTRHPAPTAARGADGCPVTRPSDRKTDPPPEVPGRGDRWYGGGRLWVSLPDPEYRAERQPDGYYALKVGWWRLAEGQLHITVNRSEVEKGTFIPEVPSGYGPTGFQPTGLTFSSPGCWHIIGTLADTEIDFWLRIP</sequence>
<reference evidence="4" key="1">
    <citation type="journal article" date="2019" name="Int. J. Syst. Evol. Microbiol.">
        <title>The Global Catalogue of Microorganisms (GCM) 10K type strain sequencing project: providing services to taxonomists for standard genome sequencing and annotation.</title>
        <authorList>
            <consortium name="The Broad Institute Genomics Platform"/>
            <consortium name="The Broad Institute Genome Sequencing Center for Infectious Disease"/>
            <person name="Wu L."/>
            <person name="Ma J."/>
        </authorList>
    </citation>
    <scope>NUCLEOTIDE SEQUENCE [LARGE SCALE GENOMIC DNA]</scope>
    <source>
        <strain evidence="4">JCM 30346</strain>
    </source>
</reference>
<dbReference type="RefSeq" id="WP_380760859.1">
    <property type="nucleotide sequence ID" value="NZ_JBHSRF010000076.1"/>
</dbReference>
<organism evidence="3 4">
    <name type="scientific">Sphaerisporangium aureirubrum</name>
    <dbReference type="NCBI Taxonomy" id="1544736"/>
    <lineage>
        <taxon>Bacteria</taxon>
        <taxon>Bacillati</taxon>
        <taxon>Actinomycetota</taxon>
        <taxon>Actinomycetes</taxon>
        <taxon>Streptosporangiales</taxon>
        <taxon>Streptosporangiaceae</taxon>
        <taxon>Sphaerisporangium</taxon>
    </lineage>
</organism>
<feature type="signal peptide" evidence="2">
    <location>
        <begin position="1"/>
        <end position="31"/>
    </location>
</feature>